<feature type="region of interest" description="Disordered" evidence="1">
    <location>
        <begin position="159"/>
        <end position="255"/>
    </location>
</feature>
<feature type="region of interest" description="Disordered" evidence="1">
    <location>
        <begin position="1"/>
        <end position="126"/>
    </location>
</feature>
<keyword evidence="3" id="KW-1185">Reference proteome</keyword>
<accession>A0AA88GU78</accession>
<feature type="compositionally biased region" description="Basic and acidic residues" evidence="1">
    <location>
        <begin position="1"/>
        <end position="13"/>
    </location>
</feature>
<dbReference type="AlphaFoldDB" id="A0AA88GU78"/>
<evidence type="ECO:0000256" key="1">
    <source>
        <dbReference type="SAM" id="MobiDB-lite"/>
    </source>
</evidence>
<feature type="compositionally biased region" description="Acidic residues" evidence="1">
    <location>
        <begin position="229"/>
        <end position="255"/>
    </location>
</feature>
<sequence length="255" mass="28304">MPPFKVKQEHSVKAENAASSTSGSLTTKRNFVGVRDLQKSGASAIDYANMFKRKTTSSKSSSSSSSHSTTGSSSSSSKSSNTSVDVKPNSRKYERKSSSSEKKSSTKRYRKSSTTTPKKIEKSDKVRWTTYRGKKCVIHNGKKIIGPKAMAIYNKWKELNKGNSDTEESAFEKPKSKKKTSKTKTEPKAETSEKKPLTLKKKGSSTTMKNSTITDYLKKEEPETVVVESSDEEIESFASDDEFEDPIEEIISDEE</sequence>
<dbReference type="Proteomes" id="UP000816034">
    <property type="component" value="Unassembled WGS sequence"/>
</dbReference>
<protein>
    <submittedName>
        <fullName evidence="2">Uncharacterized protein</fullName>
    </submittedName>
</protein>
<organism evidence="2 3">
    <name type="scientific">Naegleria lovaniensis</name>
    <name type="common">Amoeba</name>
    <dbReference type="NCBI Taxonomy" id="51637"/>
    <lineage>
        <taxon>Eukaryota</taxon>
        <taxon>Discoba</taxon>
        <taxon>Heterolobosea</taxon>
        <taxon>Tetramitia</taxon>
        <taxon>Eutetramitia</taxon>
        <taxon>Vahlkampfiidae</taxon>
        <taxon>Naegleria</taxon>
    </lineage>
</organism>
<feature type="compositionally biased region" description="Basic and acidic residues" evidence="1">
    <location>
        <begin position="91"/>
        <end position="104"/>
    </location>
</feature>
<gene>
    <name evidence="2" type="ORF">C9374_000665</name>
</gene>
<name>A0AA88GU78_NAELO</name>
<reference evidence="2 3" key="1">
    <citation type="journal article" date="2018" name="BMC Genomics">
        <title>The genome of Naegleria lovaniensis, the basis for a comparative approach to unravel pathogenicity factors of the human pathogenic amoeba N. fowleri.</title>
        <authorList>
            <person name="Liechti N."/>
            <person name="Schurch N."/>
            <person name="Bruggmann R."/>
            <person name="Wittwer M."/>
        </authorList>
    </citation>
    <scope>NUCLEOTIDE SEQUENCE [LARGE SCALE GENOMIC DNA]</scope>
    <source>
        <strain evidence="2 3">ATCC 30569</strain>
    </source>
</reference>
<proteinExistence type="predicted"/>
<feature type="compositionally biased region" description="Polar residues" evidence="1">
    <location>
        <begin position="204"/>
        <end position="214"/>
    </location>
</feature>
<evidence type="ECO:0000313" key="2">
    <source>
        <dbReference type="EMBL" id="KAG2388501.1"/>
    </source>
</evidence>
<feature type="compositionally biased region" description="Basic and acidic residues" evidence="1">
    <location>
        <begin position="183"/>
        <end position="196"/>
    </location>
</feature>
<dbReference type="RefSeq" id="XP_044552493.1">
    <property type="nucleotide sequence ID" value="XM_044696533.1"/>
</dbReference>
<evidence type="ECO:0000313" key="3">
    <source>
        <dbReference type="Proteomes" id="UP000816034"/>
    </source>
</evidence>
<feature type="compositionally biased region" description="Polar residues" evidence="1">
    <location>
        <begin position="17"/>
        <end position="29"/>
    </location>
</feature>
<comment type="caution">
    <text evidence="2">The sequence shown here is derived from an EMBL/GenBank/DDBJ whole genome shotgun (WGS) entry which is preliminary data.</text>
</comment>
<dbReference type="GeneID" id="68093127"/>
<dbReference type="EMBL" id="PYSW02000010">
    <property type="protein sequence ID" value="KAG2388501.1"/>
    <property type="molecule type" value="Genomic_DNA"/>
</dbReference>
<feature type="compositionally biased region" description="Low complexity" evidence="1">
    <location>
        <begin position="57"/>
        <end position="83"/>
    </location>
</feature>